<dbReference type="NCBIfam" id="TIGR02937">
    <property type="entry name" value="sigma70-ECF"/>
    <property type="match status" value="1"/>
</dbReference>
<dbReference type="Pfam" id="PF04542">
    <property type="entry name" value="Sigma70_r2"/>
    <property type="match status" value="1"/>
</dbReference>
<keyword evidence="3" id="KW-0731">Sigma factor</keyword>
<dbReference type="InterPro" id="IPR013249">
    <property type="entry name" value="RNA_pol_sigma70_r4_t2"/>
</dbReference>
<dbReference type="PANTHER" id="PTHR43133:SF50">
    <property type="entry name" value="ECF RNA POLYMERASE SIGMA FACTOR SIGM"/>
    <property type="match status" value="1"/>
</dbReference>
<keyword evidence="2" id="KW-0805">Transcription regulation</keyword>
<evidence type="ECO:0000256" key="4">
    <source>
        <dbReference type="ARBA" id="ARBA00023125"/>
    </source>
</evidence>
<evidence type="ECO:0008006" key="9">
    <source>
        <dbReference type="Google" id="ProtNLM"/>
    </source>
</evidence>
<evidence type="ECO:0000313" key="8">
    <source>
        <dbReference type="EMBL" id="CAA9338978.1"/>
    </source>
</evidence>
<sequence length="171" mass="19161">MADRDQETEFADFFVATWPRLFRTTYAVSGDRGSAEDALQSAYAKAYASWRRVRAAEHPEAYVRRMAVNEVLTLRRRSWWRAERSYAEPPEPPPGPSHESRAGDHEVVWTAVSALPPRQRAVIVLRYYEGLNEAEIADVLGCSRGTVKSQASAALDKLRLGDLALDPGSLQ</sequence>
<keyword evidence="5" id="KW-0804">Transcription</keyword>
<dbReference type="Gene3D" id="1.10.10.10">
    <property type="entry name" value="Winged helix-like DNA-binding domain superfamily/Winged helix DNA-binding domain"/>
    <property type="match status" value="1"/>
</dbReference>
<evidence type="ECO:0000256" key="1">
    <source>
        <dbReference type="ARBA" id="ARBA00010641"/>
    </source>
</evidence>
<dbReference type="SUPFAM" id="SSF88659">
    <property type="entry name" value="Sigma3 and sigma4 domains of RNA polymerase sigma factors"/>
    <property type="match status" value="1"/>
</dbReference>
<evidence type="ECO:0000256" key="5">
    <source>
        <dbReference type="ARBA" id="ARBA00023163"/>
    </source>
</evidence>
<evidence type="ECO:0000259" key="7">
    <source>
        <dbReference type="Pfam" id="PF08281"/>
    </source>
</evidence>
<dbReference type="InterPro" id="IPR007627">
    <property type="entry name" value="RNA_pol_sigma70_r2"/>
</dbReference>
<dbReference type="GO" id="GO:0003677">
    <property type="term" value="F:DNA binding"/>
    <property type="evidence" value="ECO:0007669"/>
    <property type="project" value="UniProtKB-KW"/>
</dbReference>
<organism evidence="8">
    <name type="scientific">uncultured Nocardioidaceae bacterium</name>
    <dbReference type="NCBI Taxonomy" id="253824"/>
    <lineage>
        <taxon>Bacteria</taxon>
        <taxon>Bacillati</taxon>
        <taxon>Actinomycetota</taxon>
        <taxon>Actinomycetes</taxon>
        <taxon>Propionibacteriales</taxon>
        <taxon>Nocardioidaceae</taxon>
        <taxon>environmental samples</taxon>
    </lineage>
</organism>
<dbReference type="EMBL" id="CADCUH010000080">
    <property type="protein sequence ID" value="CAA9338978.1"/>
    <property type="molecule type" value="Genomic_DNA"/>
</dbReference>
<dbReference type="AlphaFoldDB" id="A0A6J4LRJ5"/>
<accession>A0A6J4LRJ5</accession>
<evidence type="ECO:0000256" key="2">
    <source>
        <dbReference type="ARBA" id="ARBA00023015"/>
    </source>
</evidence>
<dbReference type="PANTHER" id="PTHR43133">
    <property type="entry name" value="RNA POLYMERASE ECF-TYPE SIGMA FACTO"/>
    <property type="match status" value="1"/>
</dbReference>
<name>A0A6J4LRJ5_9ACTN</name>
<dbReference type="GO" id="GO:0006352">
    <property type="term" value="P:DNA-templated transcription initiation"/>
    <property type="evidence" value="ECO:0007669"/>
    <property type="project" value="InterPro"/>
</dbReference>
<dbReference type="Gene3D" id="1.10.1740.10">
    <property type="match status" value="1"/>
</dbReference>
<dbReference type="NCBIfam" id="TIGR02983">
    <property type="entry name" value="SigE-fam_strep"/>
    <property type="match status" value="1"/>
</dbReference>
<dbReference type="Pfam" id="PF08281">
    <property type="entry name" value="Sigma70_r4_2"/>
    <property type="match status" value="1"/>
</dbReference>
<keyword evidence="4" id="KW-0238">DNA-binding</keyword>
<feature type="domain" description="RNA polymerase sigma-70 region 2" evidence="6">
    <location>
        <begin position="19"/>
        <end position="81"/>
    </location>
</feature>
<evidence type="ECO:0000259" key="6">
    <source>
        <dbReference type="Pfam" id="PF04542"/>
    </source>
</evidence>
<dbReference type="InterPro" id="IPR014325">
    <property type="entry name" value="RNA_pol_sigma-E_actinobac"/>
</dbReference>
<dbReference type="GO" id="GO:0016987">
    <property type="term" value="F:sigma factor activity"/>
    <property type="evidence" value="ECO:0007669"/>
    <property type="project" value="UniProtKB-KW"/>
</dbReference>
<dbReference type="InterPro" id="IPR013325">
    <property type="entry name" value="RNA_pol_sigma_r2"/>
</dbReference>
<dbReference type="CDD" id="cd06171">
    <property type="entry name" value="Sigma70_r4"/>
    <property type="match status" value="1"/>
</dbReference>
<dbReference type="SUPFAM" id="SSF88946">
    <property type="entry name" value="Sigma2 domain of RNA polymerase sigma factors"/>
    <property type="match status" value="1"/>
</dbReference>
<gene>
    <name evidence="8" type="ORF">AVDCRST_MAG36-1310</name>
</gene>
<feature type="domain" description="RNA polymerase sigma factor 70 region 4 type 2" evidence="7">
    <location>
        <begin position="107"/>
        <end position="158"/>
    </location>
</feature>
<dbReference type="InterPro" id="IPR013324">
    <property type="entry name" value="RNA_pol_sigma_r3/r4-like"/>
</dbReference>
<dbReference type="InterPro" id="IPR036388">
    <property type="entry name" value="WH-like_DNA-bd_sf"/>
</dbReference>
<protein>
    <recommendedName>
        <fullName evidence="9">RNA polymerase ECF-type sigma factor</fullName>
    </recommendedName>
</protein>
<dbReference type="InterPro" id="IPR039425">
    <property type="entry name" value="RNA_pol_sigma-70-like"/>
</dbReference>
<evidence type="ECO:0000256" key="3">
    <source>
        <dbReference type="ARBA" id="ARBA00023082"/>
    </source>
</evidence>
<proteinExistence type="inferred from homology"/>
<reference evidence="8" key="1">
    <citation type="submission" date="2020-02" db="EMBL/GenBank/DDBJ databases">
        <authorList>
            <person name="Meier V. D."/>
        </authorList>
    </citation>
    <scope>NUCLEOTIDE SEQUENCE</scope>
    <source>
        <strain evidence="8">AVDCRST_MAG36</strain>
    </source>
</reference>
<comment type="similarity">
    <text evidence="1">Belongs to the sigma-70 factor family. ECF subfamily.</text>
</comment>
<dbReference type="InterPro" id="IPR014284">
    <property type="entry name" value="RNA_pol_sigma-70_dom"/>
</dbReference>